<comment type="caution">
    <text evidence="2">The sequence shown here is derived from an EMBL/GenBank/DDBJ whole genome shotgun (WGS) entry which is preliminary data.</text>
</comment>
<name>A0A1B7NNY6_9EURO</name>
<reference evidence="2 3" key="1">
    <citation type="submission" date="2015-07" db="EMBL/GenBank/DDBJ databases">
        <title>Emmonsia species relationships and genome sequence.</title>
        <authorList>
            <person name="Cuomo C.A."/>
            <person name="Schwartz I.S."/>
            <person name="Kenyon C."/>
            <person name="de Hoog G.S."/>
            <person name="Govender N.P."/>
            <person name="Botha A."/>
            <person name="Moreno L."/>
            <person name="de Vries M."/>
            <person name="Munoz J.F."/>
            <person name="Stielow J.B."/>
        </authorList>
    </citation>
    <scope>NUCLEOTIDE SEQUENCE [LARGE SCALE GENOMIC DNA]</scope>
    <source>
        <strain evidence="2 3">CBS 136260</strain>
    </source>
</reference>
<dbReference type="EMBL" id="LGUA01001580">
    <property type="protein sequence ID" value="OAX78347.1"/>
    <property type="molecule type" value="Genomic_DNA"/>
</dbReference>
<dbReference type="Pfam" id="PF20183">
    <property type="entry name" value="DUF6546"/>
    <property type="match status" value="1"/>
</dbReference>
<dbReference type="STRING" id="1658172.A0A1B7NNY6"/>
<proteinExistence type="predicted"/>
<organism evidence="2 3">
    <name type="scientific">Emergomyces africanus</name>
    <dbReference type="NCBI Taxonomy" id="1955775"/>
    <lineage>
        <taxon>Eukaryota</taxon>
        <taxon>Fungi</taxon>
        <taxon>Dikarya</taxon>
        <taxon>Ascomycota</taxon>
        <taxon>Pezizomycotina</taxon>
        <taxon>Eurotiomycetes</taxon>
        <taxon>Eurotiomycetidae</taxon>
        <taxon>Onygenales</taxon>
        <taxon>Ajellomycetaceae</taxon>
        <taxon>Emergomyces</taxon>
    </lineage>
</organism>
<feature type="domain" description="DUF6546" evidence="1">
    <location>
        <begin position="14"/>
        <end position="215"/>
    </location>
</feature>
<evidence type="ECO:0000259" key="1">
    <source>
        <dbReference type="Pfam" id="PF20183"/>
    </source>
</evidence>
<gene>
    <name evidence="2" type="ORF">ACJ72_07346</name>
</gene>
<dbReference type="AlphaFoldDB" id="A0A1B7NNY6"/>
<evidence type="ECO:0000313" key="2">
    <source>
        <dbReference type="EMBL" id="OAX78347.1"/>
    </source>
</evidence>
<evidence type="ECO:0000313" key="3">
    <source>
        <dbReference type="Proteomes" id="UP000091918"/>
    </source>
</evidence>
<protein>
    <recommendedName>
        <fullName evidence="1">DUF6546 domain-containing protein</fullName>
    </recommendedName>
</protein>
<keyword evidence="3" id="KW-1185">Reference proteome</keyword>
<sequence length="232" mass="26592">MHDRELASLVQDALPCHTKTVSIFEDFNDQLALALRNDMLYQSRIDTNPIAEPMLVNALASRSQGFEHLFISYMIDARQFFSSCQPSYTWHHLQSLTLTSSILTQTAPQKEISKLLCDASLATLNMPRLNRMVFWNSKQGEACAFLYHRQIAHRQATLTWRGTWDLELSHEVVEAWQKVTSASSLLHIKNERVQDVINSHGDAIHFLRLPSGIIDPVSLRQIRQEGMMQKMT</sequence>
<dbReference type="InterPro" id="IPR046676">
    <property type="entry name" value="DUF6546"/>
</dbReference>
<dbReference type="OrthoDB" id="4802432at2759"/>
<accession>A0A1B7NNY6</accession>
<dbReference type="Proteomes" id="UP000091918">
    <property type="component" value="Unassembled WGS sequence"/>
</dbReference>